<sequence>MKINDFEKQLAEAIHEHYFPAREYESAEEVIERARKVAVVTARVLAVVRHEGPLTPELLQEAERWEAMLVKRSVDSALRRCHFLGLSDEKPGSFH</sequence>
<reference evidence="1" key="2">
    <citation type="journal article" date="2021" name="Front. Microbiol.">
        <title>Aerobic Denitrification and Heterotrophic Sulfur Oxidation in the Genus Halomonas Revealed by Six Novel Species Characterizations and Genome-Based Analysis.</title>
        <authorList>
            <person name="Wang L."/>
            <person name="Shao Z."/>
        </authorList>
    </citation>
    <scope>NUCLEOTIDE SEQUENCE</scope>
    <source>
        <strain evidence="1">MCCC 1A05776</strain>
    </source>
</reference>
<proteinExistence type="predicted"/>
<reference evidence="1" key="1">
    <citation type="submission" date="2020-05" db="EMBL/GenBank/DDBJ databases">
        <authorList>
            <person name="Wang L."/>
            <person name="Shao Z."/>
        </authorList>
    </citation>
    <scope>NUCLEOTIDE SEQUENCE</scope>
    <source>
        <strain evidence="1">MCCC 1A05776</strain>
    </source>
</reference>
<dbReference type="RefSeq" id="WP_234238572.1">
    <property type="nucleotide sequence ID" value="NZ_JABFTS010000001.1"/>
</dbReference>
<dbReference type="AlphaFoldDB" id="A0AAW4YPD6"/>
<evidence type="ECO:0000313" key="1">
    <source>
        <dbReference type="EMBL" id="MCE8050263.1"/>
    </source>
</evidence>
<gene>
    <name evidence="1" type="ORF">HOP61_03015</name>
</gene>
<dbReference type="Proteomes" id="UP001320178">
    <property type="component" value="Unassembled WGS sequence"/>
</dbReference>
<name>A0AAW4YPD6_9GAMM</name>
<protein>
    <submittedName>
        <fullName evidence="1">Uncharacterized protein</fullName>
    </submittedName>
</protein>
<organism evidence="1 2">
    <name type="scientific">Billgrantia desiderata</name>
    <dbReference type="NCBI Taxonomy" id="52021"/>
    <lineage>
        <taxon>Bacteria</taxon>
        <taxon>Pseudomonadati</taxon>
        <taxon>Pseudomonadota</taxon>
        <taxon>Gammaproteobacteria</taxon>
        <taxon>Oceanospirillales</taxon>
        <taxon>Halomonadaceae</taxon>
        <taxon>Billgrantia</taxon>
    </lineage>
</organism>
<comment type="caution">
    <text evidence="1">The sequence shown here is derived from an EMBL/GenBank/DDBJ whole genome shotgun (WGS) entry which is preliminary data.</text>
</comment>
<dbReference type="EMBL" id="JABFTS010000001">
    <property type="protein sequence ID" value="MCE8050263.1"/>
    <property type="molecule type" value="Genomic_DNA"/>
</dbReference>
<accession>A0AAW4YPD6</accession>
<evidence type="ECO:0000313" key="2">
    <source>
        <dbReference type="Proteomes" id="UP001320178"/>
    </source>
</evidence>